<evidence type="ECO:0000313" key="3">
    <source>
        <dbReference type="Proteomes" id="UP000005286"/>
    </source>
</evidence>
<organism evidence="2 3">
    <name type="scientific">Anaerococcus prevotii ACS-065-V-Col13</name>
    <dbReference type="NCBI Taxonomy" id="879305"/>
    <lineage>
        <taxon>Bacteria</taxon>
        <taxon>Bacillati</taxon>
        <taxon>Bacillota</taxon>
        <taxon>Tissierellia</taxon>
        <taxon>Tissierellales</taxon>
        <taxon>Peptoniphilaceae</taxon>
        <taxon>Anaerococcus</taxon>
    </lineage>
</organism>
<reference evidence="2 3" key="1">
    <citation type="submission" date="2011-01" db="EMBL/GenBank/DDBJ databases">
        <authorList>
            <person name="Durkin A.S."/>
            <person name="Madupu R."/>
            <person name="Torralba M."/>
            <person name="Gillis M."/>
            <person name="Methe B."/>
            <person name="Sutton G."/>
            <person name="Nelson K.E."/>
        </authorList>
    </citation>
    <scope>NUCLEOTIDE SEQUENCE [LARGE SCALE GENOMIC DNA]</scope>
    <source>
        <strain evidence="2 3">ACS-065-V-Col13</strain>
    </source>
</reference>
<gene>
    <name evidence="2" type="ORF">HMPREF9290_0527</name>
</gene>
<proteinExistence type="predicted"/>
<feature type="compositionally biased region" description="Basic and acidic residues" evidence="1">
    <location>
        <begin position="43"/>
        <end position="76"/>
    </location>
</feature>
<accession>F0GXI3</accession>
<dbReference type="RefSeq" id="WP_004835586.1">
    <property type="nucleotide sequence ID" value="NZ_AEXM01000031.1"/>
</dbReference>
<feature type="region of interest" description="Disordered" evidence="1">
    <location>
        <begin position="41"/>
        <end position="91"/>
    </location>
</feature>
<comment type="caution">
    <text evidence="2">The sequence shown here is derived from an EMBL/GenBank/DDBJ whole genome shotgun (WGS) entry which is preliminary data.</text>
</comment>
<dbReference type="Proteomes" id="UP000005286">
    <property type="component" value="Unassembled WGS sequence"/>
</dbReference>
<keyword evidence="3" id="KW-1185">Reference proteome</keyword>
<dbReference type="AlphaFoldDB" id="F0GXI3"/>
<sequence length="117" mass="13846">MFRKKKKTKKISKETFDEWKKRADDLIDKYVAEEGANLFNPTKENKKEKKPDKVIIKDSEGDNLSEARIRQSEAAREKKKKAKLSEKNERRKKLRQALIFKEVLDEPVSKRSKAKRV</sequence>
<evidence type="ECO:0000313" key="2">
    <source>
        <dbReference type="EMBL" id="EGC81509.1"/>
    </source>
</evidence>
<name>F0GXI3_9FIRM</name>
<protein>
    <submittedName>
        <fullName evidence="2">Uncharacterized protein</fullName>
    </submittedName>
</protein>
<dbReference type="PATRIC" id="fig|879305.3.peg.1513"/>
<evidence type="ECO:0000256" key="1">
    <source>
        <dbReference type="SAM" id="MobiDB-lite"/>
    </source>
</evidence>
<dbReference type="STRING" id="879305.HMPREF9290_0527"/>
<dbReference type="EMBL" id="AEXM01000031">
    <property type="protein sequence ID" value="EGC81509.1"/>
    <property type="molecule type" value="Genomic_DNA"/>
</dbReference>